<protein>
    <submittedName>
        <fullName evidence="1">Uncharacterized protein</fullName>
    </submittedName>
</protein>
<evidence type="ECO:0000313" key="2">
    <source>
        <dbReference type="Proteomes" id="UP000176185"/>
    </source>
</evidence>
<comment type="caution">
    <text evidence="1">The sequence shown here is derived from an EMBL/GenBank/DDBJ whole genome shotgun (WGS) entry which is preliminary data.</text>
</comment>
<dbReference type="AlphaFoldDB" id="A0A1F4XGA8"/>
<dbReference type="Proteomes" id="UP000176185">
    <property type="component" value="Unassembled WGS sequence"/>
</dbReference>
<evidence type="ECO:0000313" key="1">
    <source>
        <dbReference type="EMBL" id="OGC80712.1"/>
    </source>
</evidence>
<dbReference type="STRING" id="1797243.A2943_02375"/>
<proteinExistence type="predicted"/>
<accession>A0A1F4XGA8</accession>
<organism evidence="1 2">
    <name type="scientific">Candidatus Adlerbacteria bacterium RIFCSPLOWO2_01_FULL_51_16</name>
    <dbReference type="NCBI Taxonomy" id="1797243"/>
    <lineage>
        <taxon>Bacteria</taxon>
        <taxon>Candidatus Adleribacteriota</taxon>
    </lineage>
</organism>
<dbReference type="EMBL" id="MEWX01000014">
    <property type="protein sequence ID" value="OGC80712.1"/>
    <property type="molecule type" value="Genomic_DNA"/>
</dbReference>
<name>A0A1F4XGA8_9BACT</name>
<gene>
    <name evidence="1" type="ORF">A2943_02375</name>
</gene>
<sequence length="117" mass="12869">MGVGSKKEANRNVPRQWVAKLPVLLNMEPQVVPKIDSKVFAVHAADGVSADKAVVTLATYVYDPPPKLRLVRNGGSPRVARGKVRCVLVEYRTSHGLPLFFVEHKASRHCSKISGIR</sequence>
<reference evidence="1 2" key="1">
    <citation type="journal article" date="2016" name="Nat. Commun.">
        <title>Thousands of microbial genomes shed light on interconnected biogeochemical processes in an aquifer system.</title>
        <authorList>
            <person name="Anantharaman K."/>
            <person name="Brown C.T."/>
            <person name="Hug L.A."/>
            <person name="Sharon I."/>
            <person name="Castelle C.J."/>
            <person name="Probst A.J."/>
            <person name="Thomas B.C."/>
            <person name="Singh A."/>
            <person name="Wilkins M.J."/>
            <person name="Karaoz U."/>
            <person name="Brodie E.L."/>
            <person name="Williams K.H."/>
            <person name="Hubbard S.S."/>
            <person name="Banfield J.F."/>
        </authorList>
    </citation>
    <scope>NUCLEOTIDE SEQUENCE [LARGE SCALE GENOMIC DNA]</scope>
</reference>